<dbReference type="WBParaSite" id="ACRNAN_scaffold10745.g21661.t1">
    <property type="protein sequence ID" value="ACRNAN_scaffold10745.g21661.t1"/>
    <property type="gene ID" value="ACRNAN_scaffold10745.g21661"/>
</dbReference>
<evidence type="ECO:0000313" key="2">
    <source>
        <dbReference type="WBParaSite" id="ACRNAN_scaffold10745.g21661.t1"/>
    </source>
</evidence>
<accession>A0A914CH06</accession>
<keyword evidence="1" id="KW-1185">Reference proteome</keyword>
<protein>
    <submittedName>
        <fullName evidence="2">Uncharacterized protein</fullName>
    </submittedName>
</protein>
<evidence type="ECO:0000313" key="1">
    <source>
        <dbReference type="Proteomes" id="UP000887540"/>
    </source>
</evidence>
<sequence>MDDKRLIIYRTEGETFLHFNQTQIRNSIFRIHFAEEHEEKQDKAMLTAKKEMDKKFAHLCVTISNQNMALTGIVFSV</sequence>
<reference evidence="2" key="1">
    <citation type="submission" date="2022-11" db="UniProtKB">
        <authorList>
            <consortium name="WormBaseParasite"/>
        </authorList>
    </citation>
    <scope>IDENTIFICATION</scope>
</reference>
<proteinExistence type="predicted"/>
<dbReference type="AlphaFoldDB" id="A0A914CH06"/>
<organism evidence="1 2">
    <name type="scientific">Acrobeloides nanus</name>
    <dbReference type="NCBI Taxonomy" id="290746"/>
    <lineage>
        <taxon>Eukaryota</taxon>
        <taxon>Metazoa</taxon>
        <taxon>Ecdysozoa</taxon>
        <taxon>Nematoda</taxon>
        <taxon>Chromadorea</taxon>
        <taxon>Rhabditida</taxon>
        <taxon>Tylenchina</taxon>
        <taxon>Cephalobomorpha</taxon>
        <taxon>Cephaloboidea</taxon>
        <taxon>Cephalobidae</taxon>
        <taxon>Acrobeloides</taxon>
    </lineage>
</organism>
<dbReference type="Proteomes" id="UP000887540">
    <property type="component" value="Unplaced"/>
</dbReference>
<name>A0A914CH06_9BILA</name>